<organism evidence="3 4">
    <name type="scientific">Polycladomyces subterraneus</name>
    <dbReference type="NCBI Taxonomy" id="1016997"/>
    <lineage>
        <taxon>Bacteria</taxon>
        <taxon>Bacillati</taxon>
        <taxon>Bacillota</taxon>
        <taxon>Bacilli</taxon>
        <taxon>Bacillales</taxon>
        <taxon>Thermoactinomycetaceae</taxon>
        <taxon>Polycladomyces</taxon>
    </lineage>
</organism>
<dbReference type="InterPro" id="IPR011642">
    <property type="entry name" value="Gate_dom"/>
</dbReference>
<feature type="transmembrane region" description="Helical" evidence="1">
    <location>
        <begin position="12"/>
        <end position="33"/>
    </location>
</feature>
<evidence type="ECO:0000313" key="4">
    <source>
        <dbReference type="Proteomes" id="UP001174196"/>
    </source>
</evidence>
<name>A0ABT8IN06_9BACL</name>
<dbReference type="PANTHER" id="PTHR35793">
    <property type="entry name" value="INNER MEMBRANE PROTEIN YJIG"/>
    <property type="match status" value="1"/>
</dbReference>
<protein>
    <submittedName>
        <fullName evidence="3">Spore maturation protein</fullName>
    </submittedName>
</protein>
<gene>
    <name evidence="3" type="ORF">NWF35_09630</name>
</gene>
<keyword evidence="1" id="KW-0812">Transmembrane</keyword>
<feature type="transmembrane region" description="Helical" evidence="1">
    <location>
        <begin position="163"/>
        <end position="183"/>
    </location>
</feature>
<dbReference type="InterPro" id="IPR052549">
    <property type="entry name" value="SpmB"/>
</dbReference>
<dbReference type="Proteomes" id="UP001174196">
    <property type="component" value="Unassembled WGS sequence"/>
</dbReference>
<keyword evidence="1" id="KW-1133">Transmembrane helix</keyword>
<keyword evidence="1" id="KW-0472">Membrane</keyword>
<keyword evidence="4" id="KW-1185">Reference proteome</keyword>
<sequence length="184" mass="20218">MHGGDEKLVEIVSFLSKLILPAILAFIPLYATFRKVPVYESFTEGAKEGFPTAIQLIPHLVGMMVAVSIFRETGALHFYLRLLSPLVDGIHFPREVIPLAILRPITGAGSLAFVESIFRTYGPDSFLGRLASTMQGSTDTTLYVLTVYFGAVGIRRTLYAVKVGLWADLVGMLASWFIVVMVYG</sequence>
<evidence type="ECO:0000313" key="3">
    <source>
        <dbReference type="EMBL" id="MDN4594161.1"/>
    </source>
</evidence>
<dbReference type="PANTHER" id="PTHR35793:SF2">
    <property type="entry name" value="INNER MEMBRANE PROTEIN YJIG"/>
    <property type="match status" value="1"/>
</dbReference>
<feature type="domain" description="Nucleoside transporter/FeoB GTPase Gate" evidence="2">
    <location>
        <begin position="54"/>
        <end position="154"/>
    </location>
</feature>
<accession>A0ABT8IN06</accession>
<comment type="caution">
    <text evidence="3">The sequence shown here is derived from an EMBL/GenBank/DDBJ whole genome shotgun (WGS) entry which is preliminary data.</text>
</comment>
<feature type="transmembrane region" description="Helical" evidence="1">
    <location>
        <begin position="53"/>
        <end position="71"/>
    </location>
</feature>
<dbReference type="Pfam" id="PF07670">
    <property type="entry name" value="Gate"/>
    <property type="match status" value="1"/>
</dbReference>
<reference evidence="3" key="1">
    <citation type="submission" date="2022-08" db="EMBL/GenBank/DDBJ databases">
        <title>Polycladomyces zharkentsis sp. nov., a novel thermophilic CMC and starch-degrading bacterium isolated from a geothermal spring in Kazakhstan.</title>
        <authorList>
            <person name="Mashzhan A."/>
            <person name="Kistaubaeva A."/>
            <person name="Javier-Lopez R."/>
            <person name="Birkeland N.-K."/>
        </authorList>
    </citation>
    <scope>NUCLEOTIDE SEQUENCE</scope>
    <source>
        <strain evidence="3">KSR 13</strain>
    </source>
</reference>
<evidence type="ECO:0000256" key="1">
    <source>
        <dbReference type="SAM" id="Phobius"/>
    </source>
</evidence>
<evidence type="ECO:0000259" key="2">
    <source>
        <dbReference type="Pfam" id="PF07670"/>
    </source>
</evidence>
<proteinExistence type="predicted"/>
<dbReference type="EMBL" id="JANRHH010000036">
    <property type="protein sequence ID" value="MDN4594161.1"/>
    <property type="molecule type" value="Genomic_DNA"/>
</dbReference>